<evidence type="ECO:0000313" key="2">
    <source>
        <dbReference type="Proteomes" id="UP000015105"/>
    </source>
</evidence>
<reference evidence="1" key="3">
    <citation type="journal article" date="2017" name="Nature">
        <title>Genome sequence of the progenitor of the wheat D genome Aegilops tauschii.</title>
        <authorList>
            <person name="Luo M.C."/>
            <person name="Gu Y.Q."/>
            <person name="Puiu D."/>
            <person name="Wang H."/>
            <person name="Twardziok S.O."/>
            <person name="Deal K.R."/>
            <person name="Huo N."/>
            <person name="Zhu T."/>
            <person name="Wang L."/>
            <person name="Wang Y."/>
            <person name="McGuire P.E."/>
            <person name="Liu S."/>
            <person name="Long H."/>
            <person name="Ramasamy R.K."/>
            <person name="Rodriguez J.C."/>
            <person name="Van S.L."/>
            <person name="Yuan L."/>
            <person name="Wang Z."/>
            <person name="Xia Z."/>
            <person name="Xiao L."/>
            <person name="Anderson O.D."/>
            <person name="Ouyang S."/>
            <person name="Liang Y."/>
            <person name="Zimin A.V."/>
            <person name="Pertea G."/>
            <person name="Qi P."/>
            <person name="Bennetzen J.L."/>
            <person name="Dai X."/>
            <person name="Dawson M.W."/>
            <person name="Muller H.G."/>
            <person name="Kugler K."/>
            <person name="Rivarola-Duarte L."/>
            <person name="Spannagl M."/>
            <person name="Mayer K.F.X."/>
            <person name="Lu F.H."/>
            <person name="Bevan M.W."/>
            <person name="Leroy P."/>
            <person name="Li P."/>
            <person name="You F.M."/>
            <person name="Sun Q."/>
            <person name="Liu Z."/>
            <person name="Lyons E."/>
            <person name="Wicker T."/>
            <person name="Salzberg S.L."/>
            <person name="Devos K.M."/>
            <person name="Dvorak J."/>
        </authorList>
    </citation>
    <scope>NUCLEOTIDE SEQUENCE [LARGE SCALE GENOMIC DNA]</scope>
    <source>
        <strain evidence="1">cv. AL8/78</strain>
    </source>
</reference>
<reference evidence="2" key="1">
    <citation type="journal article" date="2014" name="Science">
        <title>Ancient hybridizations among the ancestral genomes of bread wheat.</title>
        <authorList>
            <consortium name="International Wheat Genome Sequencing Consortium,"/>
            <person name="Marcussen T."/>
            <person name="Sandve S.R."/>
            <person name="Heier L."/>
            <person name="Spannagl M."/>
            <person name="Pfeifer M."/>
            <person name="Jakobsen K.S."/>
            <person name="Wulff B.B."/>
            <person name="Steuernagel B."/>
            <person name="Mayer K.F."/>
            <person name="Olsen O.A."/>
        </authorList>
    </citation>
    <scope>NUCLEOTIDE SEQUENCE [LARGE SCALE GENOMIC DNA]</scope>
    <source>
        <strain evidence="2">cv. AL8/78</strain>
    </source>
</reference>
<sequence length="94" mass="11056">MLCSKWKKRLLSCHNNLFRPIAHCKLSMFCCVLQRAKHFACLACRDYHHHMRSAAVFSPPQRILPFVCLFCRLQRKSGYDPSESEAIFPNREKT</sequence>
<proteinExistence type="predicted"/>
<accession>A0A453LL04</accession>
<reference evidence="1" key="5">
    <citation type="journal article" date="2021" name="G3 (Bethesda)">
        <title>Aegilops tauschii genome assembly Aet v5.0 features greater sequence contiguity and improved annotation.</title>
        <authorList>
            <person name="Wang L."/>
            <person name="Zhu T."/>
            <person name="Rodriguez J.C."/>
            <person name="Deal K.R."/>
            <person name="Dubcovsky J."/>
            <person name="McGuire P.E."/>
            <person name="Lux T."/>
            <person name="Spannagl M."/>
            <person name="Mayer K.F.X."/>
            <person name="Baldrich P."/>
            <person name="Meyers B.C."/>
            <person name="Huo N."/>
            <person name="Gu Y.Q."/>
            <person name="Zhou H."/>
            <person name="Devos K.M."/>
            <person name="Bennetzen J.L."/>
            <person name="Unver T."/>
            <person name="Budak H."/>
            <person name="Gulick P.J."/>
            <person name="Galiba G."/>
            <person name="Kalapos B."/>
            <person name="Nelson D.R."/>
            <person name="Li P."/>
            <person name="You F.M."/>
            <person name="Luo M.C."/>
            <person name="Dvorak J."/>
        </authorList>
    </citation>
    <scope>NUCLEOTIDE SEQUENCE [LARGE SCALE GENOMIC DNA]</scope>
    <source>
        <strain evidence="1">cv. AL8/78</strain>
    </source>
</reference>
<organism evidence="1 2">
    <name type="scientific">Aegilops tauschii subsp. strangulata</name>
    <name type="common">Goatgrass</name>
    <dbReference type="NCBI Taxonomy" id="200361"/>
    <lineage>
        <taxon>Eukaryota</taxon>
        <taxon>Viridiplantae</taxon>
        <taxon>Streptophyta</taxon>
        <taxon>Embryophyta</taxon>
        <taxon>Tracheophyta</taxon>
        <taxon>Spermatophyta</taxon>
        <taxon>Magnoliopsida</taxon>
        <taxon>Liliopsida</taxon>
        <taxon>Poales</taxon>
        <taxon>Poaceae</taxon>
        <taxon>BOP clade</taxon>
        <taxon>Pooideae</taxon>
        <taxon>Triticodae</taxon>
        <taxon>Triticeae</taxon>
        <taxon>Triticinae</taxon>
        <taxon>Aegilops</taxon>
    </lineage>
</organism>
<dbReference type="AlphaFoldDB" id="A0A453LL04"/>
<protein>
    <submittedName>
        <fullName evidence="1">Uncharacterized protein</fullName>
    </submittedName>
</protein>
<evidence type="ECO:0000313" key="1">
    <source>
        <dbReference type="EnsemblPlants" id="AET5Gv20825900.12"/>
    </source>
</evidence>
<dbReference type="Gramene" id="AET5Gv20825900.12">
    <property type="protein sequence ID" value="AET5Gv20825900.12"/>
    <property type="gene ID" value="AET5Gv20825900"/>
</dbReference>
<dbReference type="EnsemblPlants" id="AET5Gv20825900.12">
    <property type="protein sequence ID" value="AET5Gv20825900.12"/>
    <property type="gene ID" value="AET5Gv20825900"/>
</dbReference>
<reference evidence="1" key="4">
    <citation type="submission" date="2019-03" db="UniProtKB">
        <authorList>
            <consortium name="EnsemblPlants"/>
        </authorList>
    </citation>
    <scope>IDENTIFICATION</scope>
</reference>
<dbReference type="Proteomes" id="UP000015105">
    <property type="component" value="Chromosome 5D"/>
</dbReference>
<keyword evidence="2" id="KW-1185">Reference proteome</keyword>
<name>A0A453LL04_AEGTS</name>
<reference evidence="2" key="2">
    <citation type="journal article" date="2017" name="Nat. Plants">
        <title>The Aegilops tauschii genome reveals multiple impacts of transposons.</title>
        <authorList>
            <person name="Zhao G."/>
            <person name="Zou C."/>
            <person name="Li K."/>
            <person name="Wang K."/>
            <person name="Li T."/>
            <person name="Gao L."/>
            <person name="Zhang X."/>
            <person name="Wang H."/>
            <person name="Yang Z."/>
            <person name="Liu X."/>
            <person name="Jiang W."/>
            <person name="Mao L."/>
            <person name="Kong X."/>
            <person name="Jiao Y."/>
            <person name="Jia J."/>
        </authorList>
    </citation>
    <scope>NUCLEOTIDE SEQUENCE [LARGE SCALE GENOMIC DNA]</scope>
    <source>
        <strain evidence="2">cv. AL8/78</strain>
    </source>
</reference>